<evidence type="ECO:0000256" key="2">
    <source>
        <dbReference type="ARBA" id="ARBA00022801"/>
    </source>
</evidence>
<dbReference type="EMBL" id="CP002278">
    <property type="protein sequence ID" value="ADP77181.1"/>
    <property type="molecule type" value="Genomic_DNA"/>
</dbReference>
<sequence length="396" mass="44579">MVELLAPARDFASLSAAIKNGADAVYIGMEGCNLRSNVSNFTLDEINDATKYAHKNNVKLYVCANTILYDSDIYELEKKLQELHESNVDAIIVSDLGGIDLAVENDLRVHVSVQANISNVRAIKVLKKLGASRVILSRELTLDQIKDIASKSPLETEIFIHGAQCMAISGRCLLSSYLTGKSSNKGECLQPCRKAWRVISEDNEEFIVESGNGNIKSYIFSPKDLCMIEYIPELMESGVDAFKIEGRARSADYVATVVSVYREAIDKYLNGNWEFNKEWLEELKKVFNRGFDHGFYFGRPKQGSTYNQGLIKKDVGEVIEYNNENNLAKLRIWDEIKKGDELVFQGKKTGAIIQRAKSIKLKEIKAKKGKLRKIITLKMKSKVNPGDLVYKRVKRC</sequence>
<keyword evidence="5" id="KW-1185">Reference proteome</keyword>
<dbReference type="GO" id="GO:0008233">
    <property type="term" value="F:peptidase activity"/>
    <property type="evidence" value="ECO:0007669"/>
    <property type="project" value="UniProtKB-KW"/>
</dbReference>
<keyword evidence="1" id="KW-0645">Protease</keyword>
<dbReference type="PANTHER" id="PTHR30217:SF6">
    <property type="entry name" value="TRNA HYDROXYLATION PROTEIN P"/>
    <property type="match status" value="1"/>
</dbReference>
<evidence type="ECO:0000313" key="5">
    <source>
        <dbReference type="Proteomes" id="UP000002315"/>
    </source>
</evidence>
<dbReference type="GO" id="GO:0006508">
    <property type="term" value="P:proteolysis"/>
    <property type="evidence" value="ECO:0007669"/>
    <property type="project" value="UniProtKB-KW"/>
</dbReference>
<accession>E3GXZ9</accession>
<dbReference type="STRING" id="523846.Mfer_0379"/>
<dbReference type="KEGG" id="mfv:Mfer_0379"/>
<dbReference type="PANTHER" id="PTHR30217">
    <property type="entry name" value="PEPTIDASE U32 FAMILY"/>
    <property type="match status" value="1"/>
</dbReference>
<evidence type="ECO:0000256" key="3">
    <source>
        <dbReference type="ARBA" id="ARBA00038374"/>
    </source>
</evidence>
<dbReference type="AlphaFoldDB" id="E3GXZ9"/>
<evidence type="ECO:0000313" key="4">
    <source>
        <dbReference type="EMBL" id="ADP77181.1"/>
    </source>
</evidence>
<gene>
    <name evidence="4" type="ordered locus">Mfer_0379</name>
</gene>
<dbReference type="Pfam" id="PF01136">
    <property type="entry name" value="Peptidase_U32"/>
    <property type="match status" value="1"/>
</dbReference>
<dbReference type="OrthoDB" id="51464at2157"/>
<organism evidence="4 5">
    <name type="scientific">Methanothermus fervidus (strain ATCC 43054 / DSM 2088 / JCM 10308 / V24 S)</name>
    <dbReference type="NCBI Taxonomy" id="523846"/>
    <lineage>
        <taxon>Archaea</taxon>
        <taxon>Methanobacteriati</taxon>
        <taxon>Methanobacteriota</taxon>
        <taxon>Methanomada group</taxon>
        <taxon>Methanobacteria</taxon>
        <taxon>Methanobacteriales</taxon>
        <taxon>Methanothermaceae</taxon>
        <taxon>Methanothermus</taxon>
    </lineage>
</organism>
<keyword evidence="2" id="KW-0378">Hydrolase</keyword>
<protein>
    <submittedName>
        <fullName evidence="4">Peptidase U32</fullName>
    </submittedName>
</protein>
<evidence type="ECO:0000256" key="1">
    <source>
        <dbReference type="ARBA" id="ARBA00022670"/>
    </source>
</evidence>
<comment type="similarity">
    <text evidence="3">Belongs to the peptidase U32 family.</text>
</comment>
<name>E3GXZ9_METFV</name>
<dbReference type="SUPFAM" id="SSF51366">
    <property type="entry name" value="Ribulose-phoshate binding barrel"/>
    <property type="match status" value="1"/>
</dbReference>
<dbReference type="InterPro" id="IPR051454">
    <property type="entry name" value="RNA/ubiquinone_mod_enzymes"/>
</dbReference>
<dbReference type="InterPro" id="IPR001539">
    <property type="entry name" value="Peptidase_U32"/>
</dbReference>
<dbReference type="HOGENOM" id="CLU_011540_0_1_2"/>
<dbReference type="InterPro" id="IPR011060">
    <property type="entry name" value="RibuloseP-bd_barrel"/>
</dbReference>
<proteinExistence type="inferred from homology"/>
<dbReference type="Proteomes" id="UP000002315">
    <property type="component" value="Chromosome"/>
</dbReference>
<reference evidence="4 5" key="1">
    <citation type="journal article" date="2010" name="Stand. Genomic Sci.">
        <title>Complete genome sequence of Methanothermus fervidus type strain (V24S).</title>
        <authorList>
            <person name="Anderson I."/>
            <person name="Djao O.D."/>
            <person name="Misra M."/>
            <person name="Chertkov O."/>
            <person name="Nolan M."/>
            <person name="Lucas S."/>
            <person name="Lapidus A."/>
            <person name="Del Rio T.G."/>
            <person name="Tice H."/>
            <person name="Cheng J.F."/>
            <person name="Tapia R."/>
            <person name="Han C."/>
            <person name="Goodwin L."/>
            <person name="Pitluck S."/>
            <person name="Liolios K."/>
            <person name="Ivanova N."/>
            <person name="Mavromatis K."/>
            <person name="Mikhailova N."/>
            <person name="Pati A."/>
            <person name="Brambilla E."/>
            <person name="Chen A."/>
            <person name="Palaniappan K."/>
            <person name="Land M."/>
            <person name="Hauser L."/>
            <person name="Chang Y.J."/>
            <person name="Jeffries C.D."/>
            <person name="Sikorski J."/>
            <person name="Spring S."/>
            <person name="Rohde M."/>
            <person name="Eichinger K."/>
            <person name="Huber H."/>
            <person name="Wirth R."/>
            <person name="Goker M."/>
            <person name="Detter J.C."/>
            <person name="Woyke T."/>
            <person name="Bristow J."/>
            <person name="Eisen J.A."/>
            <person name="Markowitz V."/>
            <person name="Hugenholtz P."/>
            <person name="Klenk H.P."/>
            <person name="Kyrpides N.C."/>
        </authorList>
    </citation>
    <scope>NUCLEOTIDE SEQUENCE [LARGE SCALE GENOMIC DNA]</scope>
    <source>
        <strain evidence="5">ATCC 43054 / DSM 2088 / JCM 10308 / V24 S</strain>
    </source>
</reference>